<dbReference type="WBParaSite" id="MCU_013573-RA">
    <property type="protein sequence ID" value="MCU_013573-RA"/>
    <property type="gene ID" value="MCU_013573"/>
</dbReference>
<evidence type="ECO:0000256" key="2">
    <source>
        <dbReference type="ARBA" id="ARBA00023319"/>
    </source>
</evidence>
<dbReference type="PANTHER" id="PTHR47633:SF8">
    <property type="entry name" value="SPEG NEIGHBOR PROTEIN"/>
    <property type="match status" value="1"/>
</dbReference>
<dbReference type="Pfam" id="PF07679">
    <property type="entry name" value="I-set"/>
    <property type="match status" value="1"/>
</dbReference>
<evidence type="ECO:0000259" key="4">
    <source>
        <dbReference type="PROSITE" id="PS50835"/>
    </source>
</evidence>
<evidence type="ECO:0000256" key="3">
    <source>
        <dbReference type="SAM" id="MobiDB-lite"/>
    </source>
</evidence>
<keyword evidence="2" id="KW-0393">Immunoglobulin domain</keyword>
<dbReference type="GO" id="GO:0004672">
    <property type="term" value="F:protein kinase activity"/>
    <property type="evidence" value="ECO:0007669"/>
    <property type="project" value="TreeGrafter"/>
</dbReference>
<name>A0A5K3G3B1_MESCO</name>
<feature type="compositionally biased region" description="Acidic residues" evidence="3">
    <location>
        <begin position="96"/>
        <end position="109"/>
    </location>
</feature>
<evidence type="ECO:0000313" key="5">
    <source>
        <dbReference type="WBParaSite" id="MCU_013573-RA"/>
    </source>
</evidence>
<feature type="domain" description="Ig-like" evidence="4">
    <location>
        <begin position="132"/>
        <end position="226"/>
    </location>
</feature>
<proteinExistence type="predicted"/>
<sequence>MECEFEALQKPISVKWLHNGRELMLTDRHEVAFSEESGVAKLKIVNVTPEDAGEYACVVDFVCTVPGSENPEHKTIVTKTVTDVTDKTLVVELTQEVEIEEEEDEEEHEDKEKQEDKVDELVTDSQIGASSPIFEVELTPVKVTEGEEIYLSAVVKGSPQPQEVTWKHNGAVLQPVLADAAIFYVPERGLCELTISEAFLEDAGIYEIEAVNQYGVAVSQTEVLVEALGETKQIETEKTKYAQVETEKQEFHSGDTSMAIEEVPERIPDKVIEVDSTITTENVEVSTKPKQQELIEKDVSYSFQIGVKAKPGEEKKSKEIEPEEILKDDKKESISEEEVEEMEEVKEEKKKPTVTAAEVEATTKALEVVEQPEVTEEAPKVVDVKEEEGVEKRTKVTVVGVEVDRPEVSRVTEEAAPKG</sequence>
<dbReference type="SUPFAM" id="SSF48726">
    <property type="entry name" value="Immunoglobulin"/>
    <property type="match status" value="2"/>
</dbReference>
<dbReference type="InterPro" id="IPR003599">
    <property type="entry name" value="Ig_sub"/>
</dbReference>
<feature type="domain" description="Ig-like" evidence="4">
    <location>
        <begin position="1"/>
        <end position="78"/>
    </location>
</feature>
<dbReference type="InterPro" id="IPR007110">
    <property type="entry name" value="Ig-like_dom"/>
</dbReference>
<organism evidence="5">
    <name type="scientific">Mesocestoides corti</name>
    <name type="common">Flatworm</name>
    <dbReference type="NCBI Taxonomy" id="53468"/>
    <lineage>
        <taxon>Eukaryota</taxon>
        <taxon>Metazoa</taxon>
        <taxon>Spiralia</taxon>
        <taxon>Lophotrochozoa</taxon>
        <taxon>Platyhelminthes</taxon>
        <taxon>Cestoda</taxon>
        <taxon>Eucestoda</taxon>
        <taxon>Cyclophyllidea</taxon>
        <taxon>Mesocestoididae</taxon>
        <taxon>Mesocestoides</taxon>
    </lineage>
</organism>
<dbReference type="FunFam" id="2.60.40.10:FF:000032">
    <property type="entry name" value="palladin isoform X1"/>
    <property type="match status" value="1"/>
</dbReference>
<dbReference type="Gene3D" id="2.60.40.10">
    <property type="entry name" value="Immunoglobulins"/>
    <property type="match status" value="2"/>
</dbReference>
<dbReference type="InterPro" id="IPR013098">
    <property type="entry name" value="Ig_I-set"/>
</dbReference>
<dbReference type="InterPro" id="IPR013783">
    <property type="entry name" value="Ig-like_fold"/>
</dbReference>
<feature type="compositionally biased region" description="Acidic residues" evidence="3">
    <location>
        <begin position="335"/>
        <end position="345"/>
    </location>
</feature>
<dbReference type="SMART" id="SM00409">
    <property type="entry name" value="IG"/>
    <property type="match status" value="2"/>
</dbReference>
<dbReference type="PROSITE" id="PS50835">
    <property type="entry name" value="IG_LIKE"/>
    <property type="match status" value="2"/>
</dbReference>
<feature type="region of interest" description="Disordered" evidence="3">
    <location>
        <begin position="311"/>
        <end position="354"/>
    </location>
</feature>
<dbReference type="CDD" id="cd00096">
    <property type="entry name" value="Ig"/>
    <property type="match status" value="1"/>
</dbReference>
<dbReference type="AlphaFoldDB" id="A0A5K3G3B1"/>
<feature type="region of interest" description="Disordered" evidence="3">
    <location>
        <begin position="96"/>
        <end position="120"/>
    </location>
</feature>
<keyword evidence="1" id="KW-1015">Disulfide bond</keyword>
<dbReference type="Pfam" id="PF13927">
    <property type="entry name" value="Ig_3"/>
    <property type="match status" value="1"/>
</dbReference>
<protein>
    <submittedName>
        <fullName evidence="5">Ig-like domain-containing protein</fullName>
    </submittedName>
</protein>
<feature type="compositionally biased region" description="Basic and acidic residues" evidence="3">
    <location>
        <begin position="110"/>
        <end position="120"/>
    </location>
</feature>
<accession>A0A5K3G3B1</accession>
<evidence type="ECO:0000256" key="1">
    <source>
        <dbReference type="ARBA" id="ARBA00023157"/>
    </source>
</evidence>
<feature type="compositionally biased region" description="Basic and acidic residues" evidence="3">
    <location>
        <begin position="311"/>
        <end position="334"/>
    </location>
</feature>
<dbReference type="PANTHER" id="PTHR47633">
    <property type="entry name" value="IMMUNOGLOBULIN"/>
    <property type="match status" value="1"/>
</dbReference>
<dbReference type="InterPro" id="IPR036179">
    <property type="entry name" value="Ig-like_dom_sf"/>
</dbReference>
<reference evidence="5" key="1">
    <citation type="submission" date="2019-11" db="UniProtKB">
        <authorList>
            <consortium name="WormBaseParasite"/>
        </authorList>
    </citation>
    <scope>IDENTIFICATION</scope>
</reference>